<dbReference type="VEuPathDB" id="FungiDB:NFIA_057350"/>
<dbReference type="GeneID" id="4584798"/>
<accession>A1DNL5</accession>
<dbReference type="HOGENOM" id="CLU_1635851_0_0_1"/>
<dbReference type="InterPro" id="IPR012334">
    <property type="entry name" value="Pectin_lyas_fold"/>
</dbReference>
<gene>
    <name evidence="1" type="ORF">NFIA_057350</name>
</gene>
<reference evidence="2" key="1">
    <citation type="journal article" date="2008" name="PLoS Genet.">
        <title>Genomic islands in the pathogenic filamentous fungus Aspergillus fumigatus.</title>
        <authorList>
            <person name="Fedorova N.D."/>
            <person name="Khaldi N."/>
            <person name="Joardar V.S."/>
            <person name="Maiti R."/>
            <person name="Amedeo P."/>
            <person name="Anderson M.J."/>
            <person name="Crabtree J."/>
            <person name="Silva J.C."/>
            <person name="Badger J.H."/>
            <person name="Albarraq A."/>
            <person name="Angiuoli S."/>
            <person name="Bussey H."/>
            <person name="Bowyer P."/>
            <person name="Cotty P.J."/>
            <person name="Dyer P.S."/>
            <person name="Egan A."/>
            <person name="Galens K."/>
            <person name="Fraser-Liggett C.M."/>
            <person name="Haas B.J."/>
            <person name="Inman J.M."/>
            <person name="Kent R."/>
            <person name="Lemieux S."/>
            <person name="Malavazi I."/>
            <person name="Orvis J."/>
            <person name="Roemer T."/>
            <person name="Ronning C.M."/>
            <person name="Sundaram J.P."/>
            <person name="Sutton G."/>
            <person name="Turner G."/>
            <person name="Venter J.C."/>
            <person name="White O.R."/>
            <person name="Whitty B.R."/>
            <person name="Youngman P."/>
            <person name="Wolfe K.H."/>
            <person name="Goldman G.H."/>
            <person name="Wortman J.R."/>
            <person name="Jiang B."/>
            <person name="Denning D.W."/>
            <person name="Nierman W.C."/>
        </authorList>
    </citation>
    <scope>NUCLEOTIDE SEQUENCE [LARGE SCALE GENOMIC DNA]</scope>
    <source>
        <strain evidence="2">ATCC 1020 / DSM 3700 / CBS 544.65 / FGSC A1164 / JCM 1740 / NRRL 181 / WB 181</strain>
    </source>
</reference>
<dbReference type="KEGG" id="nfi:NFIA_057350"/>
<dbReference type="RefSeq" id="XP_001258283.1">
    <property type="nucleotide sequence ID" value="XM_001258282.1"/>
</dbReference>
<protein>
    <submittedName>
        <fullName evidence="1">Uncharacterized protein</fullName>
    </submittedName>
</protein>
<organism evidence="1 2">
    <name type="scientific">Neosartorya fischeri (strain ATCC 1020 / DSM 3700 / CBS 544.65 / FGSC A1164 / JCM 1740 / NRRL 181 / WB 181)</name>
    <name type="common">Aspergillus fischerianus</name>
    <dbReference type="NCBI Taxonomy" id="331117"/>
    <lineage>
        <taxon>Eukaryota</taxon>
        <taxon>Fungi</taxon>
        <taxon>Dikarya</taxon>
        <taxon>Ascomycota</taxon>
        <taxon>Pezizomycotina</taxon>
        <taxon>Eurotiomycetes</taxon>
        <taxon>Eurotiomycetidae</taxon>
        <taxon>Eurotiales</taxon>
        <taxon>Aspergillaceae</taxon>
        <taxon>Aspergillus</taxon>
        <taxon>Aspergillus subgen. Fumigati</taxon>
    </lineage>
</organism>
<name>A1DNL5_NEOFI</name>
<keyword evidence="2" id="KW-1185">Reference proteome</keyword>
<dbReference type="OrthoDB" id="1046782at2759"/>
<dbReference type="eggNOG" id="ENOG502SINF">
    <property type="taxonomic scope" value="Eukaryota"/>
</dbReference>
<proteinExistence type="predicted"/>
<dbReference type="Proteomes" id="UP000006702">
    <property type="component" value="Unassembled WGS sequence"/>
</dbReference>
<dbReference type="EMBL" id="DS027698">
    <property type="protein sequence ID" value="EAW16386.1"/>
    <property type="molecule type" value="Genomic_DNA"/>
</dbReference>
<dbReference type="Gene3D" id="2.160.20.10">
    <property type="entry name" value="Single-stranded right-handed beta-helix, Pectin lyase-like"/>
    <property type="match status" value="1"/>
</dbReference>
<dbReference type="AlphaFoldDB" id="A1DNL5"/>
<sequence>MGNVGTGFHLISENGSGNIGSIYVVDTRFTNIATAIPTKPASKDPGTGTTGITLDNVAFSNVQHYVFATKGKEYVEGAPSSVDTWTLGAVYFRGTIRDVSLGYSFNTPRKSPLIGASNGLPKSLFFERVRPEYEDLDASALFTSRITAAKVTSRLYGSLTAC</sequence>
<evidence type="ECO:0000313" key="2">
    <source>
        <dbReference type="Proteomes" id="UP000006702"/>
    </source>
</evidence>
<dbReference type="STRING" id="331117.A1DNL5"/>
<evidence type="ECO:0000313" key="1">
    <source>
        <dbReference type="EMBL" id="EAW16386.1"/>
    </source>
</evidence>